<name>A0A5T2R6T9_SALER</name>
<dbReference type="Gene3D" id="2.60.40.1090">
    <property type="entry name" value="Fimbrial-type adhesion domain"/>
    <property type="match status" value="1"/>
</dbReference>
<proteinExistence type="predicted"/>
<dbReference type="GO" id="GO:0009289">
    <property type="term" value="C:pilus"/>
    <property type="evidence" value="ECO:0007669"/>
    <property type="project" value="InterPro"/>
</dbReference>
<feature type="non-terminal residue" evidence="2">
    <location>
        <position position="174"/>
    </location>
</feature>
<reference evidence="2" key="1">
    <citation type="submission" date="2019-01" db="EMBL/GenBank/DDBJ databases">
        <authorList>
            <consortium name="PulseNet: The National Subtyping Network for Foodborne Disease Surveillance"/>
            <person name="Tarr C.L."/>
            <person name="Trees E."/>
            <person name="Katz L.S."/>
            <person name="Carleton-Romer H.A."/>
            <person name="Stroika S."/>
            <person name="Kucerova Z."/>
            <person name="Roache K.F."/>
            <person name="Sabol A.L."/>
            <person name="Besser J."/>
            <person name="Gerner-Smidt P."/>
        </authorList>
    </citation>
    <scope>NUCLEOTIDE SEQUENCE</scope>
    <source>
        <strain evidence="2">PNUSAS064512</strain>
    </source>
</reference>
<comment type="caution">
    <text evidence="2">The sequence shown here is derived from an EMBL/GenBank/DDBJ whole genome shotgun (WGS) entry which is preliminary data.</text>
</comment>
<organism evidence="2">
    <name type="scientific">Salmonella enterica</name>
    <name type="common">Salmonella choleraesuis</name>
    <dbReference type="NCBI Taxonomy" id="28901"/>
    <lineage>
        <taxon>Bacteria</taxon>
        <taxon>Pseudomonadati</taxon>
        <taxon>Pseudomonadota</taxon>
        <taxon>Gammaproteobacteria</taxon>
        <taxon>Enterobacterales</taxon>
        <taxon>Enterobacteriaceae</taxon>
        <taxon>Salmonella</taxon>
    </lineage>
</organism>
<sequence length="174" mass="18146">MIEMKNTKRLFLLGAVMAVMSSSAFADTTGTQTFTANIVANTCTIANLQQNVDLGNVQKADYEKLTGWQSPASSPVIKVNFDVTGCGNGVTKVKVTPTFTGDSGVSRMVVNSGTAKDIYVDTAKLSNTDFDSKRAWNSGTAKEFTLTNGAVQVPVTGVLSSGSAAGITAGTLDF</sequence>
<dbReference type="InterPro" id="IPR036937">
    <property type="entry name" value="Adhesion_dom_fimbrial_sf"/>
</dbReference>
<accession>A0A5T2R6T9</accession>
<dbReference type="AlphaFoldDB" id="A0A5T2R6T9"/>
<keyword evidence="1" id="KW-0732">Signal</keyword>
<evidence type="ECO:0000256" key="1">
    <source>
        <dbReference type="SAM" id="SignalP"/>
    </source>
</evidence>
<evidence type="ECO:0000313" key="2">
    <source>
        <dbReference type="EMBL" id="EAM5645094.1"/>
    </source>
</evidence>
<feature type="signal peptide" evidence="1">
    <location>
        <begin position="1"/>
        <end position="26"/>
    </location>
</feature>
<feature type="chain" id="PRO_5026179215" evidence="1">
    <location>
        <begin position="27"/>
        <end position="174"/>
    </location>
</feature>
<dbReference type="EMBL" id="AACVIE010000044">
    <property type="protein sequence ID" value="EAM5645094.1"/>
    <property type="molecule type" value="Genomic_DNA"/>
</dbReference>
<dbReference type="GO" id="GO:0007155">
    <property type="term" value="P:cell adhesion"/>
    <property type="evidence" value="ECO:0007669"/>
    <property type="project" value="InterPro"/>
</dbReference>
<dbReference type="InterPro" id="IPR008966">
    <property type="entry name" value="Adhesion_dom_sf"/>
</dbReference>
<gene>
    <name evidence="2" type="ORF">EOF35_24575</name>
</gene>
<protein>
    <submittedName>
        <fullName evidence="2">Type 1 fimbrial protein</fullName>
    </submittedName>
</protein>
<dbReference type="SUPFAM" id="SSF49401">
    <property type="entry name" value="Bacterial adhesins"/>
    <property type="match status" value="1"/>
</dbReference>